<name>A0A182NY71_9DIPT</name>
<reference evidence="2" key="1">
    <citation type="submission" date="2013-03" db="EMBL/GenBank/DDBJ databases">
        <title>The Genome Sequence of Anopheles dirus WRAIR2.</title>
        <authorList>
            <consortium name="The Broad Institute Genomics Platform"/>
            <person name="Neafsey D.E."/>
            <person name="Walton C."/>
            <person name="Walker B."/>
            <person name="Young S.K."/>
            <person name="Zeng Q."/>
            <person name="Gargeya S."/>
            <person name="Fitzgerald M."/>
            <person name="Haas B."/>
            <person name="Abouelleil A."/>
            <person name="Allen A.W."/>
            <person name="Alvarado L."/>
            <person name="Arachchi H.M."/>
            <person name="Berlin A.M."/>
            <person name="Chapman S.B."/>
            <person name="Gainer-Dewar J."/>
            <person name="Goldberg J."/>
            <person name="Griggs A."/>
            <person name="Gujja S."/>
            <person name="Hansen M."/>
            <person name="Howarth C."/>
            <person name="Imamovic A."/>
            <person name="Ireland A."/>
            <person name="Larimer J."/>
            <person name="McCowan C."/>
            <person name="Murphy C."/>
            <person name="Pearson M."/>
            <person name="Poon T.W."/>
            <person name="Priest M."/>
            <person name="Roberts A."/>
            <person name="Saif S."/>
            <person name="Shea T."/>
            <person name="Sisk P."/>
            <person name="Sykes S."/>
            <person name="Wortman J."/>
            <person name="Nusbaum C."/>
            <person name="Birren B."/>
        </authorList>
    </citation>
    <scope>NUCLEOTIDE SEQUENCE [LARGE SCALE GENOMIC DNA]</scope>
    <source>
        <strain evidence="2">WRAIR2</strain>
    </source>
</reference>
<keyword evidence="2" id="KW-1185">Reference proteome</keyword>
<sequence>MPCTGVRVPRVISSDLYDNYYFIVRPSPRNRRNLGGVRLIAYHPVWSGMVGGGVRRTMRRVFSSLVSTLHAYACVVPWEGSNQGRCDVALQPQNGTLVPSHGGIRVRSDSSYAEGSR</sequence>
<evidence type="ECO:0000313" key="1">
    <source>
        <dbReference type="EnsemblMetazoa" id="ADIR014776-PA"/>
    </source>
</evidence>
<protein>
    <submittedName>
        <fullName evidence="1">Uncharacterized protein</fullName>
    </submittedName>
</protein>
<dbReference type="VEuPathDB" id="VectorBase:ADIR014776"/>
<dbReference type="Proteomes" id="UP000075884">
    <property type="component" value="Unassembled WGS sequence"/>
</dbReference>
<evidence type="ECO:0000313" key="2">
    <source>
        <dbReference type="Proteomes" id="UP000075884"/>
    </source>
</evidence>
<dbReference type="AlphaFoldDB" id="A0A182NY71"/>
<proteinExistence type="predicted"/>
<reference evidence="1" key="2">
    <citation type="submission" date="2020-05" db="UniProtKB">
        <authorList>
            <consortium name="EnsemblMetazoa"/>
        </authorList>
    </citation>
    <scope>IDENTIFICATION</scope>
    <source>
        <strain evidence="1">WRAIR2</strain>
    </source>
</reference>
<organism evidence="1 2">
    <name type="scientific">Anopheles dirus</name>
    <dbReference type="NCBI Taxonomy" id="7168"/>
    <lineage>
        <taxon>Eukaryota</taxon>
        <taxon>Metazoa</taxon>
        <taxon>Ecdysozoa</taxon>
        <taxon>Arthropoda</taxon>
        <taxon>Hexapoda</taxon>
        <taxon>Insecta</taxon>
        <taxon>Pterygota</taxon>
        <taxon>Neoptera</taxon>
        <taxon>Endopterygota</taxon>
        <taxon>Diptera</taxon>
        <taxon>Nematocera</taxon>
        <taxon>Culicoidea</taxon>
        <taxon>Culicidae</taxon>
        <taxon>Anophelinae</taxon>
        <taxon>Anopheles</taxon>
    </lineage>
</organism>
<dbReference type="EnsemblMetazoa" id="ADIR014776-RA">
    <property type="protein sequence ID" value="ADIR014776-PA"/>
    <property type="gene ID" value="ADIR014776"/>
</dbReference>
<accession>A0A182NY71</accession>